<protein>
    <submittedName>
        <fullName evidence="2">Uncharacterized protein</fullName>
    </submittedName>
</protein>
<dbReference type="Proteomes" id="UP001642409">
    <property type="component" value="Unassembled WGS sequence"/>
</dbReference>
<gene>
    <name evidence="3" type="ORF">HINF_LOCUS16223</name>
    <name evidence="4" type="ORF">HINF_LOCUS32795</name>
    <name evidence="2" type="ORF">HINF_LOCUS46973</name>
</gene>
<evidence type="ECO:0000313" key="3">
    <source>
        <dbReference type="EMBL" id="CAL5999442.1"/>
    </source>
</evidence>
<name>A0AA86QTM3_9EUKA</name>
<dbReference type="EMBL" id="CAXDID020000112">
    <property type="protein sequence ID" value="CAL6029918.1"/>
    <property type="molecule type" value="Genomic_DNA"/>
</dbReference>
<feature type="compositionally biased region" description="Polar residues" evidence="1">
    <location>
        <begin position="234"/>
        <end position="254"/>
    </location>
</feature>
<keyword evidence="5" id="KW-1185">Reference proteome</keyword>
<feature type="region of interest" description="Disordered" evidence="1">
    <location>
        <begin position="234"/>
        <end position="256"/>
    </location>
</feature>
<dbReference type="EMBL" id="CATOUU010000916">
    <property type="protein sequence ID" value="CAI9959328.1"/>
    <property type="molecule type" value="Genomic_DNA"/>
</dbReference>
<dbReference type="AlphaFoldDB" id="A0AA86QTM3"/>
<evidence type="ECO:0000256" key="1">
    <source>
        <dbReference type="SAM" id="MobiDB-lite"/>
    </source>
</evidence>
<evidence type="ECO:0000313" key="2">
    <source>
        <dbReference type="EMBL" id="CAI9959328.1"/>
    </source>
</evidence>
<evidence type="ECO:0000313" key="4">
    <source>
        <dbReference type="EMBL" id="CAL6029918.1"/>
    </source>
</evidence>
<reference evidence="3 5" key="2">
    <citation type="submission" date="2024-07" db="EMBL/GenBank/DDBJ databases">
        <authorList>
            <person name="Akdeniz Z."/>
        </authorList>
    </citation>
    <scope>NUCLEOTIDE SEQUENCE [LARGE SCALE GENOMIC DNA]</scope>
</reference>
<organism evidence="2">
    <name type="scientific">Hexamita inflata</name>
    <dbReference type="NCBI Taxonomy" id="28002"/>
    <lineage>
        <taxon>Eukaryota</taxon>
        <taxon>Metamonada</taxon>
        <taxon>Diplomonadida</taxon>
        <taxon>Hexamitidae</taxon>
        <taxon>Hexamitinae</taxon>
        <taxon>Hexamita</taxon>
    </lineage>
</organism>
<accession>A0AA86QTM3</accession>
<feature type="compositionally biased region" description="Polar residues" evidence="1">
    <location>
        <begin position="438"/>
        <end position="454"/>
    </location>
</feature>
<reference evidence="2" key="1">
    <citation type="submission" date="2023-06" db="EMBL/GenBank/DDBJ databases">
        <authorList>
            <person name="Kurt Z."/>
        </authorList>
    </citation>
    <scope>NUCLEOTIDE SEQUENCE</scope>
</reference>
<dbReference type="EMBL" id="CAXDID020000039">
    <property type="protein sequence ID" value="CAL5999442.1"/>
    <property type="molecule type" value="Genomic_DNA"/>
</dbReference>
<evidence type="ECO:0000313" key="5">
    <source>
        <dbReference type="Proteomes" id="UP001642409"/>
    </source>
</evidence>
<comment type="caution">
    <text evidence="2">The sequence shown here is derived from an EMBL/GenBank/DDBJ whole genome shotgun (WGS) entry which is preliminary data.</text>
</comment>
<feature type="region of interest" description="Disordered" evidence="1">
    <location>
        <begin position="422"/>
        <end position="490"/>
    </location>
</feature>
<feature type="compositionally biased region" description="Basic and acidic residues" evidence="1">
    <location>
        <begin position="477"/>
        <end position="490"/>
    </location>
</feature>
<sequence>MLQVPDTAILIQPEHPKAVPPSEQLVQSQVMSAQQQLWAASQISQINIANDGFLQTTQQSSASKTVLIAPKSQTRFEKNQVRLVSHEDAIRGRGYLSKLEHERMLKEKVVTEPHFNRVGRDKEVFNRNQSPIPRSEIKGIPKYDYTVPRAPTTKFPKQEPMNVTIKTKKEEMTIDHQDGVLNYKSIQKTASNATKPSAVFKSPDRNQSNKIVTNSEKDKVAFEINQQKMKEYTRTTVCSQGSPIRSPLKQNLQSPPKKFVPKDVQQQLKPQSPWREWGIDKDAMQTNTNKNADAFKMLQQLHYEELQKQHKINKQEQNLKNKLVQQEEFNQRTNPNYFPNATNINANLIVEQRPGFNSYTNNSVTRPDLVRLNSQLINNEQKTLDTKMVAKLKYLNKTVGQKTITTEYAAAIAQAEARISQRQQTAFKEQPVMEDRGSSPNRTKSPQKPQSSFAKQFDRASSPAARIDVGLLPTESFRPRTDRQLKTAQDQRVKLENQIYDVFKYPNGSPVSKNMSAQLLDKISYNAKIVGDKAQFNAPTSDVKSVNDLRPKSGQRLIQFDRQSSRNIKTGHRGDQPSELIRRIQEENQEPFTPDKQRTVEECREHTELEEQRNKKALGMLSTERKPITPSFNTVGRETISTRGAVCQMTNLSVPVCTALVMGEDGHLEMSKMNKNNFKNDFGGYNVTEQYIQTRYPKSPVKDFDQMDTNDHSRLVTQFKPKPPVDIFYENDSEKIKRATEAQREVGKFNQQASREQMQGVNKQGAQEINDFVYQTKRNLVEKQVVGIVKFDRQKGRE</sequence>
<proteinExistence type="predicted"/>